<protein>
    <recommendedName>
        <fullName evidence="5">Tripartite tricarboxylate transporter substrate binding protein</fullName>
    </recommendedName>
</protein>
<dbReference type="InterPro" id="IPR005064">
    <property type="entry name" value="BUG"/>
</dbReference>
<dbReference type="Pfam" id="PF03401">
    <property type="entry name" value="TctC"/>
    <property type="match status" value="1"/>
</dbReference>
<dbReference type="PANTHER" id="PTHR42928:SF5">
    <property type="entry name" value="BLR1237 PROTEIN"/>
    <property type="match status" value="1"/>
</dbReference>
<evidence type="ECO:0000256" key="1">
    <source>
        <dbReference type="ARBA" id="ARBA00006987"/>
    </source>
</evidence>
<gene>
    <name evidence="3" type="ORF">LMG26845_03424</name>
</gene>
<accession>A0A6J5ADY2</accession>
<dbReference type="Gene3D" id="3.40.190.10">
    <property type="entry name" value="Periplasmic binding protein-like II"/>
    <property type="match status" value="1"/>
</dbReference>
<dbReference type="Proteomes" id="UP000507979">
    <property type="component" value="Unassembled WGS sequence"/>
</dbReference>
<reference evidence="3 4" key="1">
    <citation type="submission" date="2020-04" db="EMBL/GenBank/DDBJ databases">
        <authorList>
            <person name="De Canck E."/>
        </authorList>
    </citation>
    <scope>NUCLEOTIDE SEQUENCE [LARGE SCALE GENOMIC DNA]</scope>
    <source>
        <strain evidence="3 4">LMG 26845</strain>
    </source>
</reference>
<keyword evidence="2" id="KW-0732">Signal</keyword>
<evidence type="ECO:0000256" key="2">
    <source>
        <dbReference type="SAM" id="SignalP"/>
    </source>
</evidence>
<feature type="signal peptide" evidence="2">
    <location>
        <begin position="1"/>
        <end position="20"/>
    </location>
</feature>
<comment type="similarity">
    <text evidence="1">Belongs to the UPF0065 (bug) family.</text>
</comment>
<evidence type="ECO:0000313" key="3">
    <source>
        <dbReference type="EMBL" id="CAB3663990.1"/>
    </source>
</evidence>
<dbReference type="RefSeq" id="WP_054429841.1">
    <property type="nucleotide sequence ID" value="NZ_CADIJR010000033.1"/>
</dbReference>
<dbReference type="EMBL" id="CADIJR010000033">
    <property type="protein sequence ID" value="CAB3663990.1"/>
    <property type="molecule type" value="Genomic_DNA"/>
</dbReference>
<evidence type="ECO:0008006" key="5">
    <source>
        <dbReference type="Google" id="ProtNLM"/>
    </source>
</evidence>
<dbReference type="SUPFAM" id="SSF53850">
    <property type="entry name" value="Periplasmic binding protein-like II"/>
    <property type="match status" value="1"/>
</dbReference>
<dbReference type="PANTHER" id="PTHR42928">
    <property type="entry name" value="TRICARBOXYLATE-BINDING PROTEIN"/>
    <property type="match status" value="1"/>
</dbReference>
<dbReference type="AlphaFoldDB" id="A0A6J5ADY2"/>
<dbReference type="Gene3D" id="3.40.190.150">
    <property type="entry name" value="Bordetella uptake gene, domain 1"/>
    <property type="match status" value="1"/>
</dbReference>
<dbReference type="InterPro" id="IPR042100">
    <property type="entry name" value="Bug_dom1"/>
</dbReference>
<dbReference type="GeneID" id="92899287"/>
<dbReference type="PIRSF" id="PIRSF017082">
    <property type="entry name" value="YflP"/>
    <property type="match status" value="1"/>
</dbReference>
<evidence type="ECO:0000313" key="4">
    <source>
        <dbReference type="Proteomes" id="UP000507979"/>
    </source>
</evidence>
<sequence>MLRTAILVSCFALFGAGAQANPWPQRPVTLIVPYPAGGGVDTAARIYSAAISRILGRQVVVENRAGASGAIGAQAVVRAAPDGYTFLLSSPAEVLVTPIAGKPLPYDPEKDLTPIAFVGDTPLGIVAHPERGPKSLGELVASSQKQGVKFNYGTPGSGSTMHFAGAAMQAIAGVNWQHVPYKGAAPAVNDVLGGQIDFVITGLPPLVAHIKTGKLTLLAVTSANRSPLFADVPAISELPSMAGYQFTNWLGLFGPAQLPPGIGRKMSAAFESAVQDEAVRQRLQEAGWRAVVLEQDAFVQFLAQERSRYQTVRDKAGMIIE</sequence>
<proteinExistence type="inferred from homology"/>
<organism evidence="3 4">
    <name type="scientific">Achromobacter insuavis</name>
    <dbReference type="NCBI Taxonomy" id="1287735"/>
    <lineage>
        <taxon>Bacteria</taxon>
        <taxon>Pseudomonadati</taxon>
        <taxon>Pseudomonadota</taxon>
        <taxon>Betaproteobacteria</taxon>
        <taxon>Burkholderiales</taxon>
        <taxon>Alcaligenaceae</taxon>
        <taxon>Achromobacter</taxon>
    </lineage>
</organism>
<keyword evidence="4" id="KW-1185">Reference proteome</keyword>
<dbReference type="CDD" id="cd07012">
    <property type="entry name" value="PBP2_Bug_TTT"/>
    <property type="match status" value="1"/>
</dbReference>
<feature type="chain" id="PRO_5026731993" description="Tripartite tricarboxylate transporter substrate binding protein" evidence="2">
    <location>
        <begin position="21"/>
        <end position="321"/>
    </location>
</feature>
<name>A0A6J5ADY2_9BURK</name>